<reference evidence="2" key="1">
    <citation type="journal article" date="2022" name="Int. J. Syst. Evol. Microbiol.">
        <title>Pseudomonas aegrilactucae sp. nov. and Pseudomonas morbosilactucae sp. nov., pathogens causing bacterial rot of lettuce in Japan.</title>
        <authorList>
            <person name="Sawada H."/>
            <person name="Fujikawa T."/>
            <person name="Satou M."/>
        </authorList>
    </citation>
    <scope>NUCLEOTIDE SEQUENCE</scope>
    <source>
        <strain evidence="2">0166_1</strain>
    </source>
</reference>
<gene>
    <name evidence="2" type="ORF">DSM104329_02807</name>
</gene>
<sequence>MHKLLVTVAAAAATAALIPAAASAAPITPKSRITQNGLGSMRLNMTIAQAQNRTGQRIDYQSFDPNDDVCGIGSLAPQSLGVTVLATNGRIRVINVAEAGISTRAGIEVGDRARDLRRAYGSRLRSQPSKYDPKSRDYWVTFGPRRKLVFYADGKRVIRQIAGGRTPEVDYVEGCS</sequence>
<accession>A0A9E7C1G5</accession>
<keyword evidence="3" id="KW-1185">Reference proteome</keyword>
<organism evidence="2 3">
    <name type="scientific">Capillimicrobium parvum</name>
    <dbReference type="NCBI Taxonomy" id="2884022"/>
    <lineage>
        <taxon>Bacteria</taxon>
        <taxon>Bacillati</taxon>
        <taxon>Actinomycetota</taxon>
        <taxon>Thermoleophilia</taxon>
        <taxon>Solirubrobacterales</taxon>
        <taxon>Capillimicrobiaceae</taxon>
        <taxon>Capillimicrobium</taxon>
    </lineage>
</organism>
<dbReference type="RefSeq" id="WP_259316075.1">
    <property type="nucleotide sequence ID" value="NZ_CP087164.1"/>
</dbReference>
<evidence type="ECO:0000256" key="1">
    <source>
        <dbReference type="SAM" id="SignalP"/>
    </source>
</evidence>
<protein>
    <recommendedName>
        <fullName evidence="4">Secreted protein</fullName>
    </recommendedName>
</protein>
<name>A0A9E7C1G5_9ACTN</name>
<proteinExistence type="predicted"/>
<dbReference type="Proteomes" id="UP001162834">
    <property type="component" value="Chromosome"/>
</dbReference>
<feature type="signal peptide" evidence="1">
    <location>
        <begin position="1"/>
        <end position="24"/>
    </location>
</feature>
<dbReference type="KEGG" id="sbae:DSM104329_02807"/>
<keyword evidence="1" id="KW-0732">Signal</keyword>
<evidence type="ECO:0000313" key="3">
    <source>
        <dbReference type="Proteomes" id="UP001162834"/>
    </source>
</evidence>
<dbReference type="AlphaFoldDB" id="A0A9E7C1G5"/>
<evidence type="ECO:0008006" key="4">
    <source>
        <dbReference type="Google" id="ProtNLM"/>
    </source>
</evidence>
<dbReference type="EMBL" id="CP087164">
    <property type="protein sequence ID" value="UGS36403.1"/>
    <property type="molecule type" value="Genomic_DNA"/>
</dbReference>
<feature type="chain" id="PRO_5039459323" description="Secreted protein" evidence="1">
    <location>
        <begin position="25"/>
        <end position="176"/>
    </location>
</feature>
<evidence type="ECO:0000313" key="2">
    <source>
        <dbReference type="EMBL" id="UGS36403.1"/>
    </source>
</evidence>